<dbReference type="PANTHER" id="PTHR43877">
    <property type="entry name" value="AMINOALKYLPHOSPHONATE N-ACETYLTRANSFERASE-RELATED-RELATED"/>
    <property type="match status" value="1"/>
</dbReference>
<dbReference type="RefSeq" id="WP_129187745.1">
    <property type="nucleotide sequence ID" value="NZ_CP035493.1"/>
</dbReference>
<dbReference type="InterPro" id="IPR050832">
    <property type="entry name" value="Bact_Acetyltransf"/>
</dbReference>
<keyword evidence="1 4" id="KW-0808">Transferase</keyword>
<dbReference type="CDD" id="cd04301">
    <property type="entry name" value="NAT_SF"/>
    <property type="match status" value="1"/>
</dbReference>
<protein>
    <submittedName>
        <fullName evidence="4">N-acetyltransferase</fullName>
    </submittedName>
</protein>
<reference evidence="4 5" key="1">
    <citation type="submission" date="2019-01" db="EMBL/GenBank/DDBJ databases">
        <title>Genome sequencing of strain FW10M-9.</title>
        <authorList>
            <person name="Heo J."/>
            <person name="Kim S.-J."/>
            <person name="Kim J.-S."/>
            <person name="Hong S.-B."/>
            <person name="Kwon S.-W."/>
        </authorList>
    </citation>
    <scope>NUCLEOTIDE SEQUENCE [LARGE SCALE GENOMIC DNA]</scope>
    <source>
        <strain evidence="4 5">FW10M-9</strain>
    </source>
</reference>
<dbReference type="EMBL" id="CP035493">
    <property type="protein sequence ID" value="QAY70218.1"/>
    <property type="molecule type" value="Genomic_DNA"/>
</dbReference>
<evidence type="ECO:0000313" key="4">
    <source>
        <dbReference type="EMBL" id="QAY70218.1"/>
    </source>
</evidence>
<keyword evidence="2" id="KW-0012">Acyltransferase</keyword>
<sequence>MQLRFRVETPADHRAVEALTRDAFWRFWEPGQAICHEHLLVHRLRTADEFVPELSLVAEAADRVVGHIAFTTAAVVQPDGVRHQVLTFGPLTVAPDSQGLGVGRALMDAAFAKARTLGFRGVVIFGHPAYYPRAGFEPAARYGITAPGGHSFDAIMALPLVAGGLDGVSGEVHVPAVYESLDDAAALEFDRQFPPREPHVPTSVAALTDRLAPGAAAAITASGIQSVEMLTSRSEREVAALDGVDAAALETVRAVAREHGVAWGDVPSPRPRS</sequence>
<dbReference type="AlphaFoldDB" id="A0A4P6FI32"/>
<evidence type="ECO:0000313" key="5">
    <source>
        <dbReference type="Proteomes" id="UP000292118"/>
    </source>
</evidence>
<dbReference type="Pfam" id="PF00583">
    <property type="entry name" value="Acetyltransf_1"/>
    <property type="match status" value="1"/>
</dbReference>
<evidence type="ECO:0000256" key="2">
    <source>
        <dbReference type="ARBA" id="ARBA00023315"/>
    </source>
</evidence>
<feature type="domain" description="N-acetyltransferase" evidence="3">
    <location>
        <begin position="3"/>
        <end position="161"/>
    </location>
</feature>
<dbReference type="SUPFAM" id="SSF55729">
    <property type="entry name" value="Acyl-CoA N-acyltransferases (Nat)"/>
    <property type="match status" value="1"/>
</dbReference>
<dbReference type="InterPro" id="IPR016181">
    <property type="entry name" value="Acyl_CoA_acyltransferase"/>
</dbReference>
<accession>A0A4P6FI32</accession>
<dbReference type="InterPro" id="IPR000182">
    <property type="entry name" value="GNAT_dom"/>
</dbReference>
<evidence type="ECO:0000259" key="3">
    <source>
        <dbReference type="PROSITE" id="PS51186"/>
    </source>
</evidence>
<dbReference type="KEGG" id="xya:ET471_09370"/>
<dbReference type="OrthoDB" id="9797178at2"/>
<proteinExistence type="predicted"/>
<keyword evidence="5" id="KW-1185">Reference proteome</keyword>
<organism evidence="4 5">
    <name type="scientific">Xylanimonas protaetiae</name>
    <dbReference type="NCBI Taxonomy" id="2509457"/>
    <lineage>
        <taxon>Bacteria</taxon>
        <taxon>Bacillati</taxon>
        <taxon>Actinomycetota</taxon>
        <taxon>Actinomycetes</taxon>
        <taxon>Micrococcales</taxon>
        <taxon>Promicromonosporaceae</taxon>
        <taxon>Xylanimonas</taxon>
    </lineage>
</organism>
<dbReference type="GO" id="GO:0016747">
    <property type="term" value="F:acyltransferase activity, transferring groups other than amino-acyl groups"/>
    <property type="evidence" value="ECO:0007669"/>
    <property type="project" value="InterPro"/>
</dbReference>
<dbReference type="Proteomes" id="UP000292118">
    <property type="component" value="Chromosome"/>
</dbReference>
<gene>
    <name evidence="4" type="ORF">ET471_09370</name>
</gene>
<dbReference type="PROSITE" id="PS51186">
    <property type="entry name" value="GNAT"/>
    <property type="match status" value="1"/>
</dbReference>
<name>A0A4P6FI32_9MICO</name>
<evidence type="ECO:0000256" key="1">
    <source>
        <dbReference type="ARBA" id="ARBA00022679"/>
    </source>
</evidence>
<dbReference type="Gene3D" id="3.40.630.30">
    <property type="match status" value="1"/>
</dbReference>